<dbReference type="STRING" id="565045.NOR51B_2080"/>
<feature type="transmembrane region" description="Helical" evidence="1">
    <location>
        <begin position="178"/>
        <end position="203"/>
    </location>
</feature>
<keyword evidence="1" id="KW-0812">Transmembrane</keyword>
<feature type="transmembrane region" description="Helical" evidence="1">
    <location>
        <begin position="343"/>
        <end position="364"/>
    </location>
</feature>
<feature type="transmembrane region" description="Helical" evidence="1">
    <location>
        <begin position="313"/>
        <end position="331"/>
    </location>
</feature>
<gene>
    <name evidence="2" type="ORF">NOR51B_2080</name>
</gene>
<reference evidence="3" key="1">
    <citation type="journal article" date="2013" name="BMC Microbiol.">
        <title>Taxonomy and evolution of bacteriochlorophyll a-containing members of the OM60/NOR5 clade of marine gammaproteobacteria: description of Luminiphilus syltensis gen. nov., sp. nov., reclassification of Haliea rubra as Pseudohaliea rubra gen. nov., comb. nov., and emendation of Chromatocurvus halotolerans.</title>
        <authorList>
            <person name="Spring S."/>
            <person name="Riedel T."/>
            <person name="Sproer C."/>
            <person name="Yan S."/>
            <person name="Harder J."/>
            <person name="Fuchs B.M."/>
        </authorList>
    </citation>
    <scope>NUCLEOTIDE SEQUENCE [LARGE SCALE GENOMIC DNA]</scope>
    <source>
        <strain evidence="3">NOR51-B</strain>
    </source>
</reference>
<accession>B8KR31</accession>
<evidence type="ECO:0000256" key="1">
    <source>
        <dbReference type="SAM" id="Phobius"/>
    </source>
</evidence>
<dbReference type="AlphaFoldDB" id="B8KR31"/>
<name>B8KR31_9GAMM</name>
<keyword evidence="3" id="KW-1185">Reference proteome</keyword>
<evidence type="ECO:0008006" key="4">
    <source>
        <dbReference type="Google" id="ProtNLM"/>
    </source>
</evidence>
<proteinExistence type="predicted"/>
<dbReference type="EMBL" id="DS999411">
    <property type="protein sequence ID" value="EED36132.1"/>
    <property type="molecule type" value="Genomic_DNA"/>
</dbReference>
<feature type="transmembrane region" description="Helical" evidence="1">
    <location>
        <begin position="263"/>
        <end position="281"/>
    </location>
</feature>
<dbReference type="eggNOG" id="ENOG502ZID0">
    <property type="taxonomic scope" value="Bacteria"/>
</dbReference>
<dbReference type="OrthoDB" id="9786218at2"/>
<feature type="transmembrane region" description="Helical" evidence="1">
    <location>
        <begin position="20"/>
        <end position="36"/>
    </location>
</feature>
<evidence type="ECO:0000313" key="2">
    <source>
        <dbReference type="EMBL" id="EED36132.1"/>
    </source>
</evidence>
<protein>
    <recommendedName>
        <fullName evidence="4">Glycosyltransferase RgtA/B/C/D-like domain-containing protein</fullName>
    </recommendedName>
</protein>
<evidence type="ECO:0000313" key="3">
    <source>
        <dbReference type="Proteomes" id="UP000004699"/>
    </source>
</evidence>
<dbReference type="Proteomes" id="UP000004699">
    <property type="component" value="Unassembled WGS sequence"/>
</dbReference>
<organism evidence="2 3">
    <name type="scientific">Luminiphilus syltensis NOR5-1B</name>
    <dbReference type="NCBI Taxonomy" id="565045"/>
    <lineage>
        <taxon>Bacteria</taxon>
        <taxon>Pseudomonadati</taxon>
        <taxon>Pseudomonadota</taxon>
        <taxon>Gammaproteobacteria</taxon>
        <taxon>Cellvibrionales</taxon>
        <taxon>Halieaceae</taxon>
        <taxon>Luminiphilus</taxon>
    </lineage>
</organism>
<keyword evidence="1" id="KW-1133">Transmembrane helix</keyword>
<dbReference type="HOGENOM" id="CLU_389713_0_0_6"/>
<sequence length="708" mass="79655">MAPNKIKYNIAQASWINKSTLVLVLITVAISFYGAVTSDNGTYDQFWHVKVGIDLLYRGLSPLIDHYSFTFENSSVKLQPYPFQILYGFLERRLGFEHATIALKSFFFLTFLISLFFLIKCSDAKGLVAALGLAASTYFIQQRLVPRPEIVDFTLLSIAAILYSMADREFSPKNVAAILVLSLAWVNFHAGIIPYVIFSGLYIQKFYDFTSKGTHKIASEWPLFWASGLILLVVGWANQDIAHPIINALQFSDSWDRISEHQSSLILIGEGSAIIAFWAVALSVTAWAVASRNIGIAIVCLIFIYASIDRIRMISMAGVAISVLFFVMASNERSKVTFLTLSVGIRALLVLLGLAATLTFVANFHYVPKKIPRYSETIPSDVVDYLKAQSGRGGNIFNMYHQGGYLLYRLPPTYKIFIDGRTGILYPPSHFLKFNQFTDSHPGKARDLAAQYQIDLAIWPFSKLTHLSIGKDFNLTPEYIGSSNVLYSKTGGLQEIADILMFPSCTPKIIEHMNKNKMKEIIDAQKPRNEILKELTFALESVPVGVDGFLESTNLMKNSIFYRDAYLRPLMYSAISQEDYERTKKAFEALSNRSTLDLIVMAYNARDNKDTDFQTSLLVAVMTSYWEDSSPERLITRPQAVKILELYTTLALDTESNEGINNLARNFSKRHRIEMNPSRSTSLDNYIYTDHCESLLSMSGAPLPDIAF</sequence>
<feature type="transmembrane region" description="Helical" evidence="1">
    <location>
        <begin position="287"/>
        <end position="306"/>
    </location>
</feature>
<feature type="transmembrane region" description="Helical" evidence="1">
    <location>
        <begin position="223"/>
        <end position="242"/>
    </location>
</feature>
<feature type="transmembrane region" description="Helical" evidence="1">
    <location>
        <begin position="101"/>
        <end position="119"/>
    </location>
</feature>
<keyword evidence="1" id="KW-0472">Membrane</keyword>
<dbReference type="RefSeq" id="WP_009020876.1">
    <property type="nucleotide sequence ID" value="NZ_DS999411.1"/>
</dbReference>